<sequence>MLDRHPRIITMTDPVPEPVRATLFVHGRSQALHLPEDCRFEGVEVAIRREGAKVILEPITTASPAIGE</sequence>
<dbReference type="OrthoDB" id="7173678at2"/>
<dbReference type="InterPro" id="IPR037914">
    <property type="entry name" value="SpoVT-AbrB_sf"/>
</dbReference>
<dbReference type="AlphaFoldDB" id="A0A0N7JHY2"/>
<evidence type="ECO:0000313" key="2">
    <source>
        <dbReference type="Proteomes" id="UP000056905"/>
    </source>
</evidence>
<dbReference type="SUPFAM" id="SSF89447">
    <property type="entry name" value="AbrB/MazE/MraZ-like"/>
    <property type="match status" value="1"/>
</dbReference>
<evidence type="ECO:0008006" key="3">
    <source>
        <dbReference type="Google" id="ProtNLM"/>
    </source>
</evidence>
<dbReference type="EMBL" id="CP013002">
    <property type="protein sequence ID" value="ALL14666.1"/>
    <property type="molecule type" value="Genomic_DNA"/>
</dbReference>
<proteinExistence type="predicted"/>
<dbReference type="Gene3D" id="2.10.260.10">
    <property type="match status" value="1"/>
</dbReference>
<evidence type="ECO:0000313" key="1">
    <source>
        <dbReference type="EMBL" id="ALL14666.1"/>
    </source>
</evidence>
<gene>
    <name evidence="1" type="ORF">AQ619_15610</name>
</gene>
<dbReference type="Proteomes" id="UP000056905">
    <property type="component" value="Chromosome"/>
</dbReference>
<protein>
    <recommendedName>
        <fullName evidence="3">AbrB/MazE/SpoVT family DNA-binding domain-containing protein</fullName>
    </recommendedName>
</protein>
<dbReference type="KEGG" id="chq:AQ619_15610"/>
<keyword evidence="2" id="KW-1185">Reference proteome</keyword>
<name>A0A0N7JHY2_9CAUL</name>
<organism evidence="1 2">
    <name type="scientific">Caulobacter henricii</name>
    <dbReference type="NCBI Taxonomy" id="69395"/>
    <lineage>
        <taxon>Bacteria</taxon>
        <taxon>Pseudomonadati</taxon>
        <taxon>Pseudomonadota</taxon>
        <taxon>Alphaproteobacteria</taxon>
        <taxon>Caulobacterales</taxon>
        <taxon>Caulobacteraceae</taxon>
        <taxon>Caulobacter</taxon>
    </lineage>
</organism>
<reference evidence="1 2" key="1">
    <citation type="submission" date="2015-10" db="EMBL/GenBank/DDBJ databases">
        <title>Conservation of the essential genome among Caulobacter and Brevundimonas species.</title>
        <authorList>
            <person name="Scott D."/>
            <person name="Ely B."/>
        </authorList>
    </citation>
    <scope>NUCLEOTIDE SEQUENCE [LARGE SCALE GENOMIC DNA]</scope>
    <source>
        <strain evidence="1 2">CB4</strain>
    </source>
</reference>
<dbReference type="STRING" id="69395.AQ619_15610"/>
<accession>A0A0N7JHY2</accession>